<dbReference type="GO" id="GO:0004175">
    <property type="term" value="F:endopeptidase activity"/>
    <property type="evidence" value="ECO:0007669"/>
    <property type="project" value="UniProtKB-ARBA"/>
</dbReference>
<keyword evidence="4" id="KW-1185">Reference proteome</keyword>
<comment type="caution">
    <text evidence="3">The sequence shown here is derived from an EMBL/GenBank/DDBJ whole genome shotgun (WGS) entry which is preliminary data.</text>
</comment>
<accession>A0A840NVX0</accession>
<dbReference type="RefSeq" id="WP_185049939.1">
    <property type="nucleotide sequence ID" value="NZ_BAABIX010000005.1"/>
</dbReference>
<evidence type="ECO:0000313" key="3">
    <source>
        <dbReference type="EMBL" id="MBB5132954.1"/>
    </source>
</evidence>
<feature type="transmembrane region" description="Helical" evidence="1">
    <location>
        <begin position="75"/>
        <end position="96"/>
    </location>
</feature>
<dbReference type="AlphaFoldDB" id="A0A840NVX0"/>
<feature type="transmembrane region" description="Helical" evidence="1">
    <location>
        <begin position="117"/>
        <end position="138"/>
    </location>
</feature>
<dbReference type="GO" id="GO:0006508">
    <property type="term" value="P:proteolysis"/>
    <property type="evidence" value="ECO:0007669"/>
    <property type="project" value="UniProtKB-KW"/>
</dbReference>
<evidence type="ECO:0000313" key="4">
    <source>
        <dbReference type="Proteomes" id="UP000578449"/>
    </source>
</evidence>
<feature type="transmembrane region" description="Helical" evidence="1">
    <location>
        <begin position="21"/>
        <end position="43"/>
    </location>
</feature>
<feature type="transmembrane region" description="Helical" evidence="1">
    <location>
        <begin position="208"/>
        <end position="226"/>
    </location>
</feature>
<keyword evidence="1" id="KW-1133">Transmembrane helix</keyword>
<keyword evidence="3" id="KW-0378">Hydrolase</keyword>
<keyword evidence="1" id="KW-0812">Transmembrane</keyword>
<keyword evidence="3" id="KW-0645">Protease</keyword>
<organism evidence="3 4">
    <name type="scientific">Thermocatellispora tengchongensis</name>
    <dbReference type="NCBI Taxonomy" id="1073253"/>
    <lineage>
        <taxon>Bacteria</taxon>
        <taxon>Bacillati</taxon>
        <taxon>Actinomycetota</taxon>
        <taxon>Actinomycetes</taxon>
        <taxon>Streptosporangiales</taxon>
        <taxon>Streptosporangiaceae</taxon>
        <taxon>Thermocatellispora</taxon>
    </lineage>
</organism>
<dbReference type="EMBL" id="JACHGN010000005">
    <property type="protein sequence ID" value="MBB5132954.1"/>
    <property type="molecule type" value="Genomic_DNA"/>
</dbReference>
<name>A0A840NVX0_9ACTN</name>
<reference evidence="3 4" key="1">
    <citation type="submission" date="2020-08" db="EMBL/GenBank/DDBJ databases">
        <title>Genomic Encyclopedia of Type Strains, Phase IV (KMG-IV): sequencing the most valuable type-strain genomes for metagenomic binning, comparative biology and taxonomic classification.</title>
        <authorList>
            <person name="Goeker M."/>
        </authorList>
    </citation>
    <scope>NUCLEOTIDE SEQUENCE [LARGE SCALE GENOMIC DNA]</scope>
    <source>
        <strain evidence="3 4">DSM 45615</strain>
    </source>
</reference>
<proteinExistence type="predicted"/>
<evidence type="ECO:0000259" key="2">
    <source>
        <dbReference type="Pfam" id="PF02517"/>
    </source>
</evidence>
<dbReference type="InterPro" id="IPR003675">
    <property type="entry name" value="Rce1/LyrA-like_dom"/>
</dbReference>
<protein>
    <submittedName>
        <fullName evidence="3">Membrane protease YdiL (CAAX protease family)</fullName>
    </submittedName>
</protein>
<feature type="domain" description="CAAX prenyl protease 2/Lysostaphin resistance protein A-like" evidence="2">
    <location>
        <begin position="156"/>
        <end position="248"/>
    </location>
</feature>
<evidence type="ECO:0000256" key="1">
    <source>
        <dbReference type="SAM" id="Phobius"/>
    </source>
</evidence>
<dbReference type="GO" id="GO:0080120">
    <property type="term" value="P:CAAX-box protein maturation"/>
    <property type="evidence" value="ECO:0007669"/>
    <property type="project" value="UniProtKB-ARBA"/>
</dbReference>
<keyword evidence="1" id="KW-0472">Membrane</keyword>
<dbReference type="Pfam" id="PF02517">
    <property type="entry name" value="Rce1-like"/>
    <property type="match status" value="1"/>
</dbReference>
<gene>
    <name evidence="3" type="ORF">HNP84_002675</name>
</gene>
<feature type="transmembrane region" description="Helical" evidence="1">
    <location>
        <begin position="238"/>
        <end position="256"/>
    </location>
</feature>
<sequence>MRPGVTRLPAPSLPSGLTPRLAGTEIVVVFAVSLGASALRALVQFIGALTAPRALGEQQAVLVGSRAPGRPWLDLALQLVAIAIALAPVGLVAYLLARSGESMRTIGADLREPGRDLLRGTLLAAAIGGSGLAFYLAVYYSGFNLNVVAGDLPDEWWRIPVLIAAAAQNGVLEEVLVAGYLLHRLGQLGWSPWRAVAVSALLRGSYHLYQGFGGFVGNVVMGLVFGRLYQRWGRAMPLVVAHTLIDVVAFVGYAALRGRVSWLP</sequence>
<dbReference type="Proteomes" id="UP000578449">
    <property type="component" value="Unassembled WGS sequence"/>
</dbReference>